<accession>A0A0R3UFK4</accession>
<evidence type="ECO:0000313" key="4">
    <source>
        <dbReference type="WBParaSite" id="MCU_001043-RA"/>
    </source>
</evidence>
<proteinExistence type="predicted"/>
<name>A0A0R3UFK4_MESCO</name>
<evidence type="ECO:0000313" key="2">
    <source>
        <dbReference type="EMBL" id="VDD79903.1"/>
    </source>
</evidence>
<feature type="compositionally biased region" description="Basic and acidic residues" evidence="1">
    <location>
        <begin position="1"/>
        <end position="13"/>
    </location>
</feature>
<feature type="region of interest" description="Disordered" evidence="1">
    <location>
        <begin position="1"/>
        <end position="20"/>
    </location>
</feature>
<evidence type="ECO:0000313" key="3">
    <source>
        <dbReference type="Proteomes" id="UP000267029"/>
    </source>
</evidence>
<dbReference type="EMBL" id="UXSR01005221">
    <property type="protein sequence ID" value="VDD79903.1"/>
    <property type="molecule type" value="Genomic_DNA"/>
</dbReference>
<keyword evidence="3" id="KW-1185">Reference proteome</keyword>
<organism evidence="2 3">
    <name type="scientific">Mesocestoides corti</name>
    <name type="common">Flatworm</name>
    <dbReference type="NCBI Taxonomy" id="53468"/>
    <lineage>
        <taxon>Eukaryota</taxon>
        <taxon>Metazoa</taxon>
        <taxon>Spiralia</taxon>
        <taxon>Lophotrochozoa</taxon>
        <taxon>Platyhelminthes</taxon>
        <taxon>Cestoda</taxon>
        <taxon>Eucestoda</taxon>
        <taxon>Cyclophyllidea</taxon>
        <taxon>Mesocestoididae</taxon>
        <taxon>Mesocestoides</taxon>
    </lineage>
</organism>
<gene>
    <name evidence="2" type="ORF">MCOS_LOCUS5906</name>
</gene>
<reference evidence="4" key="2">
    <citation type="submission" date="2019-11" db="UniProtKB">
        <authorList>
            <consortium name="WormBaseParasite"/>
        </authorList>
    </citation>
    <scope>IDENTIFICATION</scope>
</reference>
<protein>
    <submittedName>
        <fullName evidence="2 4">Uncharacterized protein</fullName>
    </submittedName>
</protein>
<dbReference type="WBParaSite" id="MCU_001043-RA">
    <property type="protein sequence ID" value="MCU_001043-RA"/>
    <property type="gene ID" value="MCU_001043"/>
</dbReference>
<evidence type="ECO:0000256" key="1">
    <source>
        <dbReference type="SAM" id="MobiDB-lite"/>
    </source>
</evidence>
<dbReference type="Proteomes" id="UP000267029">
    <property type="component" value="Unassembled WGS sequence"/>
</dbReference>
<dbReference type="AlphaFoldDB" id="A0A0R3UFK4"/>
<reference evidence="2 3" key="1">
    <citation type="submission" date="2018-10" db="EMBL/GenBank/DDBJ databases">
        <authorList>
            <consortium name="Pathogen Informatics"/>
        </authorList>
    </citation>
    <scope>NUCLEOTIDE SEQUENCE [LARGE SCALE GENOMIC DNA]</scope>
</reference>
<sequence>MDARSRIRSREALPGHPATKTPTISCCLVLPNTHVLLSTISKGMNLEPELRNTTFDAELSRPAWGGKHLRQNRIMMNI</sequence>